<evidence type="ECO:0000313" key="2">
    <source>
        <dbReference type="EMBL" id="OBY12443.1"/>
    </source>
</evidence>
<dbReference type="InterPro" id="IPR017853">
    <property type="entry name" value="GH"/>
</dbReference>
<evidence type="ECO:0000259" key="1">
    <source>
        <dbReference type="Pfam" id="PF13204"/>
    </source>
</evidence>
<protein>
    <submittedName>
        <fullName evidence="2">Beta-glucosidase</fullName>
    </submittedName>
</protein>
<dbReference type="PANTHER" id="PTHR37836">
    <property type="entry name" value="LMO1036 PROTEIN"/>
    <property type="match status" value="1"/>
</dbReference>
<proteinExistence type="predicted"/>
<dbReference type="Proteomes" id="UP000092714">
    <property type="component" value="Unassembled WGS sequence"/>
</dbReference>
<dbReference type="RefSeq" id="WP_027099741.1">
    <property type="nucleotide sequence ID" value="NZ_CABJAZ010000003.1"/>
</dbReference>
<dbReference type="EMBL" id="MAPZ01000009">
    <property type="protein sequence ID" value="OBY12443.1"/>
    <property type="molecule type" value="Genomic_DNA"/>
</dbReference>
<dbReference type="Gene3D" id="3.20.20.80">
    <property type="entry name" value="Glycosidases"/>
    <property type="match status" value="1"/>
</dbReference>
<dbReference type="eggNOG" id="COG2730">
    <property type="taxonomic scope" value="Bacteria"/>
</dbReference>
<organism evidence="2 3">
    <name type="scientific">Clostridium paraputrificum</name>
    <dbReference type="NCBI Taxonomy" id="29363"/>
    <lineage>
        <taxon>Bacteria</taxon>
        <taxon>Bacillati</taxon>
        <taxon>Bacillota</taxon>
        <taxon>Clostridia</taxon>
        <taxon>Eubacteriales</taxon>
        <taxon>Clostridiaceae</taxon>
        <taxon>Clostridium</taxon>
    </lineage>
</organism>
<dbReference type="GeneID" id="42777583"/>
<sequence length="425" mass="49563">MAVKVSDNQRTFIKDGKKFFYLADTCWSAFTNITIEEWEYYLNLRKMQGFNVLQINIMPQWDASGTDLNYYPLPTKDKKTFEFTDFNMEYFERAKTMCKMAKDKGFELALVVLWCNYVPGTWASNMNSSNIMPYDFIDKYVEVVHGTFSDLEPMYVISGDTDFDTEDTKKYYMKASNLLRELAPNLLQTLHIKGRLDEIPEEFIDKIDFYMYQSGHNAQNLAMPYLLAETLYKKYPAKPLLNSEPCYEQMGFSRRMYGRFYRYDVRRAAWMSILSGASAGVTYGAHGIYSWHKINKNFGLGIGEGFDAPNPWNDAVKYPGAWDYGYIKYIFEMYNIGELVPMDKILNEVKDIRMAGTLEKDKIFIYVPVNTTVKVDLDLSDYNIKIMDLEDKNICIPNYEVVDGKTTIHMHNFEQDGLIILEKEI</sequence>
<accession>A0A174RDD0</accession>
<dbReference type="PANTHER" id="PTHR37836:SF3">
    <property type="entry name" value="ENDOGLUCANASE"/>
    <property type="match status" value="1"/>
</dbReference>
<dbReference type="OrthoDB" id="59486at2"/>
<dbReference type="InterPro" id="IPR025277">
    <property type="entry name" value="Apiosidase-like_cat_dom"/>
</dbReference>
<dbReference type="Pfam" id="PF13204">
    <property type="entry name" value="Apiosidase"/>
    <property type="match status" value="1"/>
</dbReference>
<dbReference type="SUPFAM" id="SSF51445">
    <property type="entry name" value="(Trans)glycosidases"/>
    <property type="match status" value="1"/>
</dbReference>
<comment type="caution">
    <text evidence="2">The sequence shown here is derived from an EMBL/GenBank/DDBJ whole genome shotgun (WGS) entry which is preliminary data.</text>
</comment>
<gene>
    <name evidence="2" type="ORF">CP373A1_02280</name>
</gene>
<reference evidence="2 3" key="1">
    <citation type="submission" date="2016-06" db="EMBL/GenBank/DDBJ databases">
        <authorList>
            <person name="Kjaerup R.B."/>
            <person name="Dalgaard T.S."/>
            <person name="Juul-Madsen H.R."/>
        </authorList>
    </citation>
    <scope>NUCLEOTIDE SEQUENCE [LARGE SCALE GENOMIC DNA]</scope>
    <source>
        <strain evidence="2 3">373-A1</strain>
    </source>
</reference>
<keyword evidence="3" id="KW-1185">Reference proteome</keyword>
<dbReference type="AlphaFoldDB" id="A0A174RDD0"/>
<feature type="domain" description="Apiosidase-like catalytic" evidence="1">
    <location>
        <begin position="6"/>
        <end position="335"/>
    </location>
</feature>
<evidence type="ECO:0000313" key="3">
    <source>
        <dbReference type="Proteomes" id="UP000092714"/>
    </source>
</evidence>
<name>A0A174RDD0_9CLOT</name>